<evidence type="ECO:0000313" key="2">
    <source>
        <dbReference type="Proteomes" id="UP001139068"/>
    </source>
</evidence>
<dbReference type="EMBL" id="JAIVFL010000001">
    <property type="protein sequence ID" value="MCI4673791.1"/>
    <property type="molecule type" value="Genomic_DNA"/>
</dbReference>
<gene>
    <name evidence="1" type="ORF">K9U37_01975</name>
</gene>
<name>A0ABS9YRC1_9MYCO</name>
<protein>
    <submittedName>
        <fullName evidence="1">LLM class flavin-dependent oxidoreductase</fullName>
    </submittedName>
</protein>
<keyword evidence="2" id="KW-1185">Reference proteome</keyword>
<organism evidence="1 2">
    <name type="scientific">Candidatus Mycolicibacterium alkanivorans</name>
    <dbReference type="NCBI Taxonomy" id="2954114"/>
    <lineage>
        <taxon>Bacteria</taxon>
        <taxon>Bacillati</taxon>
        <taxon>Actinomycetota</taxon>
        <taxon>Actinomycetes</taxon>
        <taxon>Mycobacteriales</taxon>
        <taxon>Mycobacteriaceae</taxon>
        <taxon>Mycolicibacterium</taxon>
    </lineage>
</organism>
<dbReference type="RefSeq" id="WP_243070294.1">
    <property type="nucleotide sequence ID" value="NZ_JAIVFL010000001.1"/>
</dbReference>
<reference evidence="1" key="1">
    <citation type="journal article" date="2022" name="ISME J.">
        <title>Identification of active gaseous-alkane degraders at natural gas seeps.</title>
        <authorList>
            <person name="Farhan Ul Haque M."/>
            <person name="Hernandez M."/>
            <person name="Crombie A.T."/>
            <person name="Murrell J.C."/>
        </authorList>
    </citation>
    <scope>NUCLEOTIDE SEQUENCE</scope>
    <source>
        <strain evidence="1">ANDR5</strain>
    </source>
</reference>
<dbReference type="SUPFAM" id="SSF51679">
    <property type="entry name" value="Bacterial luciferase-like"/>
    <property type="match status" value="1"/>
</dbReference>
<dbReference type="InterPro" id="IPR036661">
    <property type="entry name" value="Luciferase-like_sf"/>
</dbReference>
<accession>A0ABS9YRC1</accession>
<dbReference type="Gene3D" id="3.20.20.30">
    <property type="entry name" value="Luciferase-like domain"/>
    <property type="match status" value="1"/>
</dbReference>
<dbReference type="Proteomes" id="UP001139068">
    <property type="component" value="Unassembled WGS sequence"/>
</dbReference>
<evidence type="ECO:0000313" key="1">
    <source>
        <dbReference type="EMBL" id="MCI4673791.1"/>
    </source>
</evidence>
<proteinExistence type="predicted"/>
<comment type="caution">
    <text evidence="1">The sequence shown here is derived from an EMBL/GenBank/DDBJ whole genome shotgun (WGS) entry which is preliminary data.</text>
</comment>
<sequence length="111" mass="12368">MKKVPAVSVGLQIGTQPPLSALRAFLLGARVMRLDSVMVIDHFQNIFPTAIWDRELTWLAAQRSTPHEFFDYQVLLGHLASRVGSLRVGVGVTEPIRRHPLVIAQAGLRRC</sequence>